<name>A0A392RQH2_9FABA</name>
<evidence type="ECO:0000313" key="1">
    <source>
        <dbReference type="EMBL" id="MCI38863.1"/>
    </source>
</evidence>
<keyword evidence="2" id="KW-1185">Reference proteome</keyword>
<comment type="caution">
    <text evidence="1">The sequence shown here is derived from an EMBL/GenBank/DDBJ whole genome shotgun (WGS) entry which is preliminary data.</text>
</comment>
<organism evidence="1 2">
    <name type="scientific">Trifolium medium</name>
    <dbReference type="NCBI Taxonomy" id="97028"/>
    <lineage>
        <taxon>Eukaryota</taxon>
        <taxon>Viridiplantae</taxon>
        <taxon>Streptophyta</taxon>
        <taxon>Embryophyta</taxon>
        <taxon>Tracheophyta</taxon>
        <taxon>Spermatophyta</taxon>
        <taxon>Magnoliopsida</taxon>
        <taxon>eudicotyledons</taxon>
        <taxon>Gunneridae</taxon>
        <taxon>Pentapetalae</taxon>
        <taxon>rosids</taxon>
        <taxon>fabids</taxon>
        <taxon>Fabales</taxon>
        <taxon>Fabaceae</taxon>
        <taxon>Papilionoideae</taxon>
        <taxon>50 kb inversion clade</taxon>
        <taxon>NPAAA clade</taxon>
        <taxon>Hologalegina</taxon>
        <taxon>IRL clade</taxon>
        <taxon>Trifolieae</taxon>
        <taxon>Trifolium</taxon>
    </lineage>
</organism>
<reference evidence="1 2" key="1">
    <citation type="journal article" date="2018" name="Front. Plant Sci.">
        <title>Red Clover (Trifolium pratense) and Zigzag Clover (T. medium) - A Picture of Genomic Similarities and Differences.</title>
        <authorList>
            <person name="Dluhosova J."/>
            <person name="Istvanek J."/>
            <person name="Nedelnik J."/>
            <person name="Repkova J."/>
        </authorList>
    </citation>
    <scope>NUCLEOTIDE SEQUENCE [LARGE SCALE GENOMIC DNA]</scope>
    <source>
        <strain evidence="2">cv. 10/8</strain>
        <tissue evidence="1">Leaf</tissue>
    </source>
</reference>
<sequence length="48" mass="5464">ARTIQFYKGDIYKRYRSEPVEVEGDTAEMKVVQSGGERVQDEAKAAEK</sequence>
<evidence type="ECO:0000313" key="2">
    <source>
        <dbReference type="Proteomes" id="UP000265520"/>
    </source>
</evidence>
<proteinExistence type="predicted"/>
<accession>A0A392RQH2</accession>
<dbReference type="AlphaFoldDB" id="A0A392RQH2"/>
<dbReference type="EMBL" id="LXQA010260815">
    <property type="protein sequence ID" value="MCI38863.1"/>
    <property type="molecule type" value="Genomic_DNA"/>
</dbReference>
<feature type="non-terminal residue" evidence="1">
    <location>
        <position position="1"/>
    </location>
</feature>
<protein>
    <submittedName>
        <fullName evidence="1">Uncharacterized protein</fullName>
    </submittedName>
</protein>
<dbReference type="Proteomes" id="UP000265520">
    <property type="component" value="Unassembled WGS sequence"/>
</dbReference>